<evidence type="ECO:0000313" key="9">
    <source>
        <dbReference type="Proteomes" id="UP001162834"/>
    </source>
</evidence>
<dbReference type="EMBL" id="CP087164">
    <property type="protein sequence ID" value="UGS34208.1"/>
    <property type="molecule type" value="Genomic_DNA"/>
</dbReference>
<name>A0A9E6XU77_9ACTN</name>
<dbReference type="Gene3D" id="1.10.1060.10">
    <property type="entry name" value="Alpha-helical ferredoxin"/>
    <property type="match status" value="1"/>
</dbReference>
<dbReference type="Proteomes" id="UP001162834">
    <property type="component" value="Chromosome"/>
</dbReference>
<keyword evidence="1" id="KW-0004">4Fe-4S</keyword>
<feature type="transmembrane region" description="Helical" evidence="6">
    <location>
        <begin position="124"/>
        <end position="146"/>
    </location>
</feature>
<gene>
    <name evidence="8" type="primary">fadF_1</name>
    <name evidence="8" type="ORF">DSM104329_00581</name>
</gene>
<keyword evidence="5" id="KW-0411">Iron-sulfur</keyword>
<organism evidence="8 9">
    <name type="scientific">Capillimicrobium parvum</name>
    <dbReference type="NCBI Taxonomy" id="2884022"/>
    <lineage>
        <taxon>Bacteria</taxon>
        <taxon>Bacillati</taxon>
        <taxon>Actinomycetota</taxon>
        <taxon>Thermoleophilia</taxon>
        <taxon>Solirubrobacterales</taxon>
        <taxon>Capillimicrobiaceae</taxon>
        <taxon>Capillimicrobium</taxon>
    </lineage>
</organism>
<keyword evidence="4" id="KW-0408">Iron</keyword>
<keyword evidence="9" id="KW-1185">Reference proteome</keyword>
<dbReference type="GO" id="GO:0016491">
    <property type="term" value="F:oxidoreductase activity"/>
    <property type="evidence" value="ECO:0007669"/>
    <property type="project" value="UniProtKB-KW"/>
</dbReference>
<dbReference type="Pfam" id="PF02754">
    <property type="entry name" value="CCG"/>
    <property type="match status" value="2"/>
</dbReference>
<keyword evidence="3 8" id="KW-0560">Oxidoreductase</keyword>
<sequence>MAAEKSREVLWDTPLGLTILWYALAGVSVLVFLYGVARPVAKYRHGNRDGLPPLRELPGRVWRATATLYEHASIRRRDPYVGWAHRGIFYGWVVLAIGTVIVALDHDVVHPLFGVHFWTGNFYLGYKAALNALGTALIIGVLMMMVRRAFIRPRKLDYTRPDRAPGDPQYDRRAYRIGDWVFVILLLIIALTGYLLEGVRLAMDQPGYEAYQFGGWVVAQAFTGLSDGTLGDIRHGVWWFHGLLAIAFVAAIPYTKAAHMLSSYASLILRDPDAKRRLRVIPPERADQPAGYGTLADFSALHLLQLDACTKCGKCHEACPANAMGRPLSPRDVVLELREEANAAASARGVGGVLGSLLRAPTGDGLADRPVIGHDRVRPETAWACMQCSACVEICPVGIEQAPIINQLRRRLVEEGELDTNLQSTLQVIHKSGNSFGENRRRRGRWAKELDFQVKDARKEPVDVLWFVGDYASFDPRSQRVTQAIARLLHGAGVDFGILYDAERNSGNDVRRVGEEGLFEMLAEENLATLQACDFQRIMTSDPHSLNTLRNEYPALGDESWPVLHHTTLLLELIDGGHLDVRDRLSYKVTYHDPCHLGRMNGEYDNPRRIMELLGCELREMPRNRDNSFCCGAGGGRIWIPDQPGGERPSENRIREALGLGDDLDFFVVSCPKDVTMYEDAIKTSGNADRLELRELTELVEEALVAARRPATVGG</sequence>
<dbReference type="EC" id="1.-.-.-" evidence="8"/>
<dbReference type="PROSITE" id="PS00198">
    <property type="entry name" value="4FE4S_FER_1"/>
    <property type="match status" value="2"/>
</dbReference>
<dbReference type="InterPro" id="IPR017900">
    <property type="entry name" value="4Fe4S_Fe_S_CS"/>
</dbReference>
<evidence type="ECO:0000256" key="4">
    <source>
        <dbReference type="ARBA" id="ARBA00023004"/>
    </source>
</evidence>
<keyword evidence="6" id="KW-1133">Transmembrane helix</keyword>
<dbReference type="Pfam" id="PF13187">
    <property type="entry name" value="Fer4_9"/>
    <property type="match status" value="1"/>
</dbReference>
<feature type="domain" description="4Fe-4S ferredoxin-type" evidence="7">
    <location>
        <begin position="300"/>
        <end position="329"/>
    </location>
</feature>
<dbReference type="InterPro" id="IPR051460">
    <property type="entry name" value="HdrC_iron-sulfur_subunit"/>
</dbReference>
<keyword evidence="2" id="KW-0479">Metal-binding</keyword>
<dbReference type="GO" id="GO:0005886">
    <property type="term" value="C:plasma membrane"/>
    <property type="evidence" value="ECO:0007669"/>
    <property type="project" value="TreeGrafter"/>
</dbReference>
<evidence type="ECO:0000259" key="7">
    <source>
        <dbReference type="PROSITE" id="PS51379"/>
    </source>
</evidence>
<dbReference type="InterPro" id="IPR004017">
    <property type="entry name" value="Cys_rich_dom"/>
</dbReference>
<keyword evidence="6" id="KW-0472">Membrane</keyword>
<dbReference type="PANTHER" id="PTHR43255:SF1">
    <property type="entry name" value="IRON-SULFUR-BINDING OXIDOREDUCTASE FADF-RELATED"/>
    <property type="match status" value="1"/>
</dbReference>
<dbReference type="PANTHER" id="PTHR43255">
    <property type="entry name" value="IRON-SULFUR-BINDING OXIDOREDUCTASE FADF-RELATED-RELATED"/>
    <property type="match status" value="1"/>
</dbReference>
<keyword evidence="6" id="KW-0812">Transmembrane</keyword>
<dbReference type="SUPFAM" id="SSF46548">
    <property type="entry name" value="alpha-helical ferredoxin"/>
    <property type="match status" value="1"/>
</dbReference>
<dbReference type="GO" id="GO:0051539">
    <property type="term" value="F:4 iron, 4 sulfur cluster binding"/>
    <property type="evidence" value="ECO:0007669"/>
    <property type="project" value="UniProtKB-KW"/>
</dbReference>
<evidence type="ECO:0000313" key="8">
    <source>
        <dbReference type="EMBL" id="UGS34208.1"/>
    </source>
</evidence>
<dbReference type="Gene3D" id="1.20.950.20">
    <property type="entry name" value="Transmembrane di-heme cytochromes, Chain C"/>
    <property type="match status" value="1"/>
</dbReference>
<reference evidence="8" key="1">
    <citation type="journal article" date="2022" name="Int. J. Syst. Evol. Microbiol.">
        <title>Pseudomonas aegrilactucae sp. nov. and Pseudomonas morbosilactucae sp. nov., pathogens causing bacterial rot of lettuce in Japan.</title>
        <authorList>
            <person name="Sawada H."/>
            <person name="Fujikawa T."/>
            <person name="Satou M."/>
        </authorList>
    </citation>
    <scope>NUCLEOTIDE SEQUENCE</scope>
    <source>
        <strain evidence="8">0166_1</strain>
    </source>
</reference>
<evidence type="ECO:0000256" key="2">
    <source>
        <dbReference type="ARBA" id="ARBA00022723"/>
    </source>
</evidence>
<dbReference type="PROSITE" id="PS51379">
    <property type="entry name" value="4FE4S_FER_2"/>
    <property type="match status" value="2"/>
</dbReference>
<feature type="transmembrane region" description="Helical" evidence="6">
    <location>
        <begin position="19"/>
        <end position="37"/>
    </location>
</feature>
<dbReference type="SUPFAM" id="SSF103501">
    <property type="entry name" value="Respiratory nitrate reductase 1 gamma chain"/>
    <property type="match status" value="1"/>
</dbReference>
<accession>A0A9E6XU77</accession>
<feature type="transmembrane region" description="Helical" evidence="6">
    <location>
        <begin position="236"/>
        <end position="254"/>
    </location>
</feature>
<evidence type="ECO:0000256" key="5">
    <source>
        <dbReference type="ARBA" id="ARBA00023014"/>
    </source>
</evidence>
<evidence type="ECO:0000256" key="6">
    <source>
        <dbReference type="SAM" id="Phobius"/>
    </source>
</evidence>
<proteinExistence type="predicted"/>
<feature type="transmembrane region" description="Helical" evidence="6">
    <location>
        <begin position="177"/>
        <end position="196"/>
    </location>
</feature>
<dbReference type="KEGG" id="sbae:DSM104329_00581"/>
<dbReference type="AlphaFoldDB" id="A0A9E6XU77"/>
<dbReference type="RefSeq" id="WP_259313897.1">
    <property type="nucleotide sequence ID" value="NZ_CP087164.1"/>
</dbReference>
<feature type="domain" description="4Fe-4S ferredoxin-type" evidence="7">
    <location>
        <begin position="375"/>
        <end position="405"/>
    </location>
</feature>
<evidence type="ECO:0000256" key="1">
    <source>
        <dbReference type="ARBA" id="ARBA00022485"/>
    </source>
</evidence>
<dbReference type="InterPro" id="IPR036197">
    <property type="entry name" value="NarG-like_sf"/>
</dbReference>
<evidence type="ECO:0000256" key="3">
    <source>
        <dbReference type="ARBA" id="ARBA00023002"/>
    </source>
</evidence>
<dbReference type="InterPro" id="IPR009051">
    <property type="entry name" value="Helical_ferredxn"/>
</dbReference>
<protein>
    <submittedName>
        <fullName evidence="8">Iron-sulfur-binding oxidoreductase FadF</fullName>
        <ecNumber evidence="8">1.-.-.-</ecNumber>
    </submittedName>
</protein>
<dbReference type="InterPro" id="IPR017896">
    <property type="entry name" value="4Fe4S_Fe-S-bd"/>
</dbReference>
<feature type="transmembrane region" description="Helical" evidence="6">
    <location>
        <begin position="83"/>
        <end position="104"/>
    </location>
</feature>
<dbReference type="GO" id="GO:0046872">
    <property type="term" value="F:metal ion binding"/>
    <property type="evidence" value="ECO:0007669"/>
    <property type="project" value="UniProtKB-KW"/>
</dbReference>